<evidence type="ECO:0000256" key="6">
    <source>
        <dbReference type="SAM" id="Phobius"/>
    </source>
</evidence>
<dbReference type="CDD" id="cd06579">
    <property type="entry name" value="TM_PBP1_transp_AraH_like"/>
    <property type="match status" value="1"/>
</dbReference>
<feature type="transmembrane region" description="Helical" evidence="6">
    <location>
        <begin position="90"/>
        <end position="114"/>
    </location>
</feature>
<keyword evidence="2" id="KW-1003">Cell membrane</keyword>
<gene>
    <name evidence="7" type="ORF">GGR25_000688</name>
</gene>
<comment type="subcellular location">
    <subcellularLocation>
        <location evidence="1">Cell membrane</location>
        <topology evidence="1">Multi-pass membrane protein</topology>
    </subcellularLocation>
</comment>
<proteinExistence type="predicted"/>
<feature type="transmembrane region" description="Helical" evidence="6">
    <location>
        <begin position="120"/>
        <end position="140"/>
    </location>
</feature>
<feature type="transmembrane region" description="Helical" evidence="6">
    <location>
        <begin position="176"/>
        <end position="200"/>
    </location>
</feature>
<dbReference type="InterPro" id="IPR001851">
    <property type="entry name" value="ABC_transp_permease"/>
</dbReference>
<dbReference type="AlphaFoldDB" id="A0A840AH40"/>
<dbReference type="GO" id="GO:0005886">
    <property type="term" value="C:plasma membrane"/>
    <property type="evidence" value="ECO:0007669"/>
    <property type="project" value="UniProtKB-SubCell"/>
</dbReference>
<evidence type="ECO:0000313" key="8">
    <source>
        <dbReference type="Proteomes" id="UP000553963"/>
    </source>
</evidence>
<accession>A0A840AH40</accession>
<dbReference type="GO" id="GO:0022857">
    <property type="term" value="F:transmembrane transporter activity"/>
    <property type="evidence" value="ECO:0007669"/>
    <property type="project" value="InterPro"/>
</dbReference>
<comment type="caution">
    <text evidence="7">The sequence shown here is derived from an EMBL/GenBank/DDBJ whole genome shotgun (WGS) entry which is preliminary data.</text>
</comment>
<dbReference type="Proteomes" id="UP000553963">
    <property type="component" value="Unassembled WGS sequence"/>
</dbReference>
<organism evidence="7 8">
    <name type="scientific">Kaistia hirudinis</name>
    <dbReference type="NCBI Taxonomy" id="1293440"/>
    <lineage>
        <taxon>Bacteria</taxon>
        <taxon>Pseudomonadati</taxon>
        <taxon>Pseudomonadota</taxon>
        <taxon>Alphaproteobacteria</taxon>
        <taxon>Hyphomicrobiales</taxon>
        <taxon>Kaistiaceae</taxon>
        <taxon>Kaistia</taxon>
    </lineage>
</organism>
<feature type="transmembrane region" description="Helical" evidence="6">
    <location>
        <begin position="272"/>
        <end position="297"/>
    </location>
</feature>
<name>A0A840AH40_9HYPH</name>
<evidence type="ECO:0000256" key="3">
    <source>
        <dbReference type="ARBA" id="ARBA00022692"/>
    </source>
</evidence>
<dbReference type="RefSeq" id="WP_183397303.1">
    <property type="nucleotide sequence ID" value="NZ_JACIDS010000001.1"/>
</dbReference>
<evidence type="ECO:0000256" key="1">
    <source>
        <dbReference type="ARBA" id="ARBA00004651"/>
    </source>
</evidence>
<feature type="transmembrane region" description="Helical" evidence="6">
    <location>
        <begin position="12"/>
        <end position="31"/>
    </location>
</feature>
<feature type="transmembrane region" description="Helical" evidence="6">
    <location>
        <begin position="233"/>
        <end position="252"/>
    </location>
</feature>
<protein>
    <submittedName>
        <fullName evidence="7">Ribose transport system permease protein</fullName>
    </submittedName>
</protein>
<keyword evidence="8" id="KW-1185">Reference proteome</keyword>
<dbReference type="EMBL" id="JACIDS010000001">
    <property type="protein sequence ID" value="MBB3929669.1"/>
    <property type="molecule type" value="Genomic_DNA"/>
</dbReference>
<evidence type="ECO:0000313" key="7">
    <source>
        <dbReference type="EMBL" id="MBB3929669.1"/>
    </source>
</evidence>
<sequence>MKDLKLRITQNIGPILALILFLILYVFYSSLHPRGFTSDLFVQNSNEALTLILLGMAQTLPVLLGGIDLSVGPLMTLVNSLASHLVSGSAVEIVAGMIACLVVGALGGLLNGLIVVYGRLQPIVVTLATGAVFSGIALFLRPTPGGTVDPDLNWVATNALAELPATYGWWPNGSPAWFQFIQGIPMPIIILVVIVLVVWIPFRRSETGRACYAVGSNEGAAYMSGVKIERAKLAAYTLGGLFAGLAGLYFAIQTGSGNADPIQAGTYTLNSIAAVVIGGTSLFGGAGGVIGTIFGVAVLRSITFCFRVVDSDSAIGFLANPLLQPMFEGLILLLAVSIGAAGIFRMKNRLSIFR</sequence>
<keyword evidence="3 6" id="KW-0812">Transmembrane</keyword>
<evidence type="ECO:0000256" key="2">
    <source>
        <dbReference type="ARBA" id="ARBA00022475"/>
    </source>
</evidence>
<feature type="transmembrane region" description="Helical" evidence="6">
    <location>
        <begin position="329"/>
        <end position="346"/>
    </location>
</feature>
<keyword evidence="4 6" id="KW-1133">Transmembrane helix</keyword>
<evidence type="ECO:0000256" key="5">
    <source>
        <dbReference type="ARBA" id="ARBA00023136"/>
    </source>
</evidence>
<reference evidence="7 8" key="1">
    <citation type="submission" date="2020-08" db="EMBL/GenBank/DDBJ databases">
        <title>Genomic Encyclopedia of Type Strains, Phase IV (KMG-IV): sequencing the most valuable type-strain genomes for metagenomic binning, comparative biology and taxonomic classification.</title>
        <authorList>
            <person name="Goeker M."/>
        </authorList>
    </citation>
    <scope>NUCLEOTIDE SEQUENCE [LARGE SCALE GENOMIC DNA]</scope>
    <source>
        <strain evidence="7 8">DSM 25966</strain>
    </source>
</reference>
<dbReference type="PANTHER" id="PTHR32196">
    <property type="entry name" value="ABC TRANSPORTER PERMEASE PROTEIN YPHD-RELATED-RELATED"/>
    <property type="match status" value="1"/>
</dbReference>
<dbReference type="Pfam" id="PF02653">
    <property type="entry name" value="BPD_transp_2"/>
    <property type="match status" value="1"/>
</dbReference>
<keyword evidence="5 6" id="KW-0472">Membrane</keyword>
<dbReference type="PANTHER" id="PTHR32196:SF72">
    <property type="entry name" value="RIBOSE IMPORT PERMEASE PROTEIN RBSC"/>
    <property type="match status" value="1"/>
</dbReference>
<evidence type="ECO:0000256" key="4">
    <source>
        <dbReference type="ARBA" id="ARBA00022989"/>
    </source>
</evidence>